<dbReference type="RefSeq" id="WP_346820805.1">
    <property type="nucleotide sequence ID" value="NZ_JBDKWZ010000004.1"/>
</dbReference>
<feature type="region of interest" description="Disordered" evidence="1">
    <location>
        <begin position="107"/>
        <end position="138"/>
    </location>
</feature>
<evidence type="ECO:0000256" key="2">
    <source>
        <dbReference type="SAM" id="SignalP"/>
    </source>
</evidence>
<feature type="signal peptide" evidence="2">
    <location>
        <begin position="1"/>
        <end position="22"/>
    </location>
</feature>
<feature type="compositionally biased region" description="Low complexity" evidence="1">
    <location>
        <begin position="114"/>
        <end position="123"/>
    </location>
</feature>
<proteinExistence type="predicted"/>
<comment type="caution">
    <text evidence="3">The sequence shown here is derived from an EMBL/GenBank/DDBJ whole genome shotgun (WGS) entry which is preliminary data.</text>
</comment>
<protein>
    <submittedName>
        <fullName evidence="3">Uncharacterized protein</fullName>
    </submittedName>
</protein>
<name>A0AAW9S6I0_9BACT</name>
<reference evidence="3 4" key="1">
    <citation type="submission" date="2024-04" db="EMBL/GenBank/DDBJ databases">
        <title>Novel genus in family Flammeovirgaceae.</title>
        <authorList>
            <person name="Nguyen T.H."/>
            <person name="Vuong T.Q."/>
            <person name="Le H."/>
            <person name="Kim S.-G."/>
        </authorList>
    </citation>
    <scope>NUCLEOTIDE SEQUENCE [LARGE SCALE GENOMIC DNA]</scope>
    <source>
        <strain evidence="3 4">JCM 23209</strain>
    </source>
</reference>
<evidence type="ECO:0000313" key="4">
    <source>
        <dbReference type="Proteomes" id="UP001403385"/>
    </source>
</evidence>
<evidence type="ECO:0000256" key="1">
    <source>
        <dbReference type="SAM" id="MobiDB-lite"/>
    </source>
</evidence>
<evidence type="ECO:0000313" key="3">
    <source>
        <dbReference type="EMBL" id="MEN7548023.1"/>
    </source>
</evidence>
<gene>
    <name evidence="3" type="ORF">AAG747_08885</name>
</gene>
<dbReference type="AlphaFoldDB" id="A0AAW9S6I0"/>
<keyword evidence="4" id="KW-1185">Reference proteome</keyword>
<accession>A0AAW9S6I0</accession>
<sequence length="413" mass="45414">MTTQVFCKLVLTTLLFSLFSCDKEVVDVAPTPTSSKHMALGGTSLCLFNFDPEDEVITFDNHHHQPGEIVFKTHSKNGVGPVKIWGYNPDLGKYKNAAMIFDSEHPTGGDDDLGTPNETFNTGTGPGPGIGKGGEAGQPYQNCNQLHQVLIISEEDLNSHDPGDEHTAGVEFTIDFSELFLLGYSDIRIKSLDLVDVNRAGAYVKFVGTFGVIQQPLPVLGNNGYARISNFGPLSGLKKMIVHLDEAGGAIDNIAFQVSKGIFGCTNSHYYWKANASGFSFDTTWDKLGEQGQNELFFLSGKSWETTLNTDPDHNAYYVLSRQYIAAVLNVIRGSSVPLEVAVALKDARHLFKKYTPKEVKSWNYNLLKLVKKTEFLTLALVLEKYNHGLIGPGHCNHNEDGSILTLEVQSYL</sequence>
<organism evidence="3 4">
    <name type="scientific">Rapidithrix thailandica</name>
    <dbReference type="NCBI Taxonomy" id="413964"/>
    <lineage>
        <taxon>Bacteria</taxon>
        <taxon>Pseudomonadati</taxon>
        <taxon>Bacteroidota</taxon>
        <taxon>Cytophagia</taxon>
        <taxon>Cytophagales</taxon>
        <taxon>Flammeovirgaceae</taxon>
        <taxon>Rapidithrix</taxon>
    </lineage>
</organism>
<feature type="chain" id="PRO_5043611866" evidence="2">
    <location>
        <begin position="23"/>
        <end position="413"/>
    </location>
</feature>
<dbReference type="EMBL" id="JBDKWZ010000004">
    <property type="protein sequence ID" value="MEN7548023.1"/>
    <property type="molecule type" value="Genomic_DNA"/>
</dbReference>
<keyword evidence="2" id="KW-0732">Signal</keyword>
<feature type="compositionally biased region" description="Gly residues" evidence="1">
    <location>
        <begin position="124"/>
        <end position="136"/>
    </location>
</feature>
<dbReference type="Proteomes" id="UP001403385">
    <property type="component" value="Unassembled WGS sequence"/>
</dbReference>